<proteinExistence type="predicted"/>
<keyword evidence="2" id="KW-0540">Nuclease</keyword>
<protein>
    <submittedName>
        <fullName evidence="2">Plasmid conjugative transfer endonuclease</fullName>
    </submittedName>
</protein>
<keyword evidence="1" id="KW-0732">Signal</keyword>
<accession>A0A482LY99</accession>
<feature type="chain" id="PRO_5019789624" evidence="1">
    <location>
        <begin position="23"/>
        <end position="68"/>
    </location>
</feature>
<keyword evidence="2" id="KW-0378">Hydrolase</keyword>
<feature type="signal peptide" evidence="1">
    <location>
        <begin position="1"/>
        <end position="22"/>
    </location>
</feature>
<sequence>MKNLATWLLAAAFTTAALPAFAVEPSVQVGYSPEGSARVLVLSAIDSAKTSIRMMAYSFTAPDIMKHW</sequence>
<name>A0A482LY99_KLEPN</name>
<dbReference type="Gene3D" id="3.30.870.10">
    <property type="entry name" value="Endonuclease Chain A"/>
    <property type="match status" value="1"/>
</dbReference>
<evidence type="ECO:0000256" key="1">
    <source>
        <dbReference type="SAM" id="SignalP"/>
    </source>
</evidence>
<keyword evidence="2" id="KW-0255">Endonuclease</keyword>
<organism evidence="2">
    <name type="scientific">Klebsiella pneumoniae</name>
    <dbReference type="NCBI Taxonomy" id="573"/>
    <lineage>
        <taxon>Bacteria</taxon>
        <taxon>Pseudomonadati</taxon>
        <taxon>Pseudomonadota</taxon>
        <taxon>Gammaproteobacteria</taxon>
        <taxon>Enterobacterales</taxon>
        <taxon>Enterobacteriaceae</taxon>
        <taxon>Klebsiella/Raoultella group</taxon>
        <taxon>Klebsiella</taxon>
        <taxon>Klebsiella pneumoniae complex</taxon>
    </lineage>
</organism>
<dbReference type="GO" id="GO:0004519">
    <property type="term" value="F:endonuclease activity"/>
    <property type="evidence" value="ECO:0007669"/>
    <property type="project" value="UniProtKB-KW"/>
</dbReference>
<reference evidence="2" key="1">
    <citation type="submission" date="2018-09" db="EMBL/GenBank/DDBJ databases">
        <authorList>
            <person name="Zhou D."/>
        </authorList>
    </citation>
    <scope>NUCLEOTIDE SEQUENCE</scope>
    <source>
        <strain evidence="2">D920</strain>
        <plasmid evidence="2">pD920-IMP</plasmid>
    </source>
</reference>
<keyword evidence="2" id="KW-0614">Plasmid</keyword>
<dbReference type="SUPFAM" id="SSF56024">
    <property type="entry name" value="Phospholipase D/nuclease"/>
    <property type="match status" value="1"/>
</dbReference>
<geneLocation type="plasmid" evidence="2">
    <name>pD920-IMP</name>
</geneLocation>
<dbReference type="AlphaFoldDB" id="A0A482LY99"/>
<evidence type="ECO:0000313" key="2">
    <source>
        <dbReference type="EMBL" id="QBQ66370.1"/>
    </source>
</evidence>
<dbReference type="EMBL" id="MH909328">
    <property type="protein sequence ID" value="QBQ66370.1"/>
    <property type="molecule type" value="Genomic_DNA"/>
</dbReference>